<accession>A0A1B6EY16</accession>
<dbReference type="GO" id="GO:0006612">
    <property type="term" value="P:protein targeting to membrane"/>
    <property type="evidence" value="ECO:0007669"/>
    <property type="project" value="TreeGrafter"/>
</dbReference>
<reference evidence="10" key="1">
    <citation type="submission" date="2015-11" db="EMBL/GenBank/DDBJ databases">
        <title>De novo transcriptome assembly of four potential Pierce s Disease insect vectors from Arizona vineyards.</title>
        <authorList>
            <person name="Tassone E.E."/>
        </authorList>
    </citation>
    <scope>NUCLEOTIDE SEQUENCE</scope>
</reference>
<proteinExistence type="inferred from homology"/>
<dbReference type="Pfam" id="PF07200">
    <property type="entry name" value="Mod_r"/>
    <property type="match status" value="1"/>
</dbReference>
<feature type="domain" description="VPS37 C-terminal" evidence="9">
    <location>
        <begin position="129"/>
        <end position="218"/>
    </location>
</feature>
<evidence type="ECO:0000256" key="2">
    <source>
        <dbReference type="ARBA" id="ARBA00007617"/>
    </source>
</evidence>
<evidence type="ECO:0000313" key="10">
    <source>
        <dbReference type="EMBL" id="JAS42878.1"/>
    </source>
</evidence>
<dbReference type="PROSITE" id="PS51314">
    <property type="entry name" value="VPS37_C"/>
    <property type="match status" value="1"/>
</dbReference>
<dbReference type="InterPro" id="IPR029012">
    <property type="entry name" value="Helix_hairpin_bin_sf"/>
</dbReference>
<name>A0A1B6EY16_9HEMI</name>
<dbReference type="GO" id="GO:0043162">
    <property type="term" value="P:ubiquitin-dependent protein catabolic process via the multivesicular body sorting pathway"/>
    <property type="evidence" value="ECO:0007669"/>
    <property type="project" value="TreeGrafter"/>
</dbReference>
<dbReference type="GO" id="GO:0006623">
    <property type="term" value="P:protein targeting to vacuole"/>
    <property type="evidence" value="ECO:0007669"/>
    <property type="project" value="TreeGrafter"/>
</dbReference>
<evidence type="ECO:0000259" key="9">
    <source>
        <dbReference type="PROSITE" id="PS51314"/>
    </source>
</evidence>
<dbReference type="PANTHER" id="PTHR13678:SF27">
    <property type="entry name" value="LD45836P"/>
    <property type="match status" value="1"/>
</dbReference>
<evidence type="ECO:0000256" key="7">
    <source>
        <dbReference type="PROSITE-ProRule" id="PRU00646"/>
    </source>
</evidence>
<dbReference type="SUPFAM" id="SSF140111">
    <property type="entry name" value="Endosomal sorting complex assembly domain"/>
    <property type="match status" value="1"/>
</dbReference>
<evidence type="ECO:0000256" key="3">
    <source>
        <dbReference type="ARBA" id="ARBA00022448"/>
    </source>
</evidence>
<gene>
    <name evidence="10" type="ORF">g.26151</name>
</gene>
<dbReference type="AlphaFoldDB" id="A0A1B6EY16"/>
<evidence type="ECO:0000256" key="8">
    <source>
        <dbReference type="SAM" id="Coils"/>
    </source>
</evidence>
<dbReference type="InterPro" id="IPR009851">
    <property type="entry name" value="Mod_r"/>
</dbReference>
<dbReference type="GO" id="GO:0000813">
    <property type="term" value="C:ESCRT I complex"/>
    <property type="evidence" value="ECO:0007669"/>
    <property type="project" value="TreeGrafter"/>
</dbReference>
<comment type="function">
    <text evidence="6">Component of the ESCRT-I complex, a regulator of vesicular trafficking process. Required for the sorting of endocytic ubiquitinated cargos into multivesicular bodies. May be involved in cell growth and differentiation.</text>
</comment>
<dbReference type="Gene3D" id="1.10.287.660">
    <property type="entry name" value="Helix hairpin bin"/>
    <property type="match status" value="1"/>
</dbReference>
<comment type="similarity">
    <text evidence="2">Belongs to the VPS37 family.</text>
</comment>
<keyword evidence="3 7" id="KW-0813">Transport</keyword>
<comment type="subcellular location">
    <subcellularLocation>
        <location evidence="1">Late endosome membrane</location>
        <topology evidence="1">Peripheral membrane protein</topology>
    </subcellularLocation>
</comment>
<dbReference type="GO" id="GO:0031902">
    <property type="term" value="C:late endosome membrane"/>
    <property type="evidence" value="ECO:0007669"/>
    <property type="project" value="UniProtKB-SubCell"/>
</dbReference>
<protein>
    <recommendedName>
        <fullName evidence="9">VPS37 C-terminal domain-containing protein</fullName>
    </recommendedName>
</protein>
<dbReference type="EMBL" id="GECZ01026891">
    <property type="protein sequence ID" value="JAS42878.1"/>
    <property type="molecule type" value="Transcribed_RNA"/>
</dbReference>
<sequence length="254" mass="29261">GCRLIQLIVVNNLIYLCSRRNKDCSFKMSFGSEWNHMYQEPKHQKPNFTSTFGLLTHLEVDELRAYLNDDDKFESIVKDVKELKDIETEKEMVMASNRSLAEFNLSKEPHFNKRKQEIQQLSEEGEHIFNSIEAKSKELNNKGPNQSLETTLALLQTAAAEMEEESEELAKKFLDGSLDIDGFLEQFSSRRKLMHLRRVKADKMTEMVRKRSSISQASRSSGSNFYLPPPQLAPYPSVTPMPMPNMYVTSNHFG</sequence>
<keyword evidence="8" id="KW-0175">Coiled coil</keyword>
<evidence type="ECO:0000256" key="1">
    <source>
        <dbReference type="ARBA" id="ARBA00004633"/>
    </source>
</evidence>
<feature type="coiled-coil region" evidence="8">
    <location>
        <begin position="145"/>
        <end position="172"/>
    </location>
</feature>
<organism evidence="10">
    <name type="scientific">Cuerna arida</name>
    <dbReference type="NCBI Taxonomy" id="1464854"/>
    <lineage>
        <taxon>Eukaryota</taxon>
        <taxon>Metazoa</taxon>
        <taxon>Ecdysozoa</taxon>
        <taxon>Arthropoda</taxon>
        <taxon>Hexapoda</taxon>
        <taxon>Insecta</taxon>
        <taxon>Pterygota</taxon>
        <taxon>Neoptera</taxon>
        <taxon>Paraneoptera</taxon>
        <taxon>Hemiptera</taxon>
        <taxon>Auchenorrhyncha</taxon>
        <taxon>Membracoidea</taxon>
        <taxon>Cicadellidae</taxon>
        <taxon>Cicadellinae</taxon>
        <taxon>Proconiini</taxon>
        <taxon>Cuerna</taxon>
    </lineage>
</organism>
<keyword evidence="4" id="KW-0967">Endosome</keyword>
<dbReference type="PANTHER" id="PTHR13678">
    <property type="entry name" value="VACUOLAR PROTEIN SORTING-ASSOCIATED PROTEIN 37"/>
    <property type="match status" value="1"/>
</dbReference>
<dbReference type="InterPro" id="IPR037202">
    <property type="entry name" value="ESCRT_assembly_dom"/>
</dbReference>
<feature type="non-terminal residue" evidence="10">
    <location>
        <position position="1"/>
    </location>
</feature>
<evidence type="ECO:0000256" key="4">
    <source>
        <dbReference type="ARBA" id="ARBA00022753"/>
    </source>
</evidence>
<evidence type="ECO:0000256" key="5">
    <source>
        <dbReference type="ARBA" id="ARBA00022927"/>
    </source>
</evidence>
<evidence type="ECO:0000256" key="6">
    <source>
        <dbReference type="ARBA" id="ARBA00025010"/>
    </source>
</evidence>
<keyword evidence="5 7" id="KW-0653">Protein transport</keyword>